<dbReference type="CDD" id="cd14702">
    <property type="entry name" value="bZIP_plant_GBF1"/>
    <property type="match status" value="1"/>
</dbReference>
<organism evidence="18 19">
    <name type="scientific">Acer yangbiense</name>
    <dbReference type="NCBI Taxonomy" id="1000413"/>
    <lineage>
        <taxon>Eukaryota</taxon>
        <taxon>Viridiplantae</taxon>
        <taxon>Streptophyta</taxon>
        <taxon>Embryophyta</taxon>
        <taxon>Tracheophyta</taxon>
        <taxon>Spermatophyta</taxon>
        <taxon>Magnoliopsida</taxon>
        <taxon>eudicotyledons</taxon>
        <taxon>Gunneridae</taxon>
        <taxon>Pentapetalae</taxon>
        <taxon>rosids</taxon>
        <taxon>malvids</taxon>
        <taxon>Sapindales</taxon>
        <taxon>Sapindaceae</taxon>
        <taxon>Hippocastanoideae</taxon>
        <taxon>Acereae</taxon>
        <taxon>Acer</taxon>
    </lineage>
</organism>
<name>A0A5C7IBY3_9ROSI</name>
<feature type="region of interest" description="Disordered" evidence="15">
    <location>
        <begin position="263"/>
        <end position="284"/>
    </location>
</feature>
<evidence type="ECO:0000256" key="4">
    <source>
        <dbReference type="ARBA" id="ARBA00022448"/>
    </source>
</evidence>
<feature type="compositionally biased region" description="Low complexity" evidence="15">
    <location>
        <begin position="215"/>
        <end position="232"/>
    </location>
</feature>
<dbReference type="EMBL" id="VAHF01000003">
    <property type="protein sequence ID" value="TXG65946.1"/>
    <property type="molecule type" value="Genomic_DNA"/>
</dbReference>
<dbReference type="Gene3D" id="1.20.5.170">
    <property type="match status" value="1"/>
</dbReference>
<evidence type="ECO:0000256" key="7">
    <source>
        <dbReference type="ARBA" id="ARBA00022989"/>
    </source>
</evidence>
<evidence type="ECO:0000256" key="5">
    <source>
        <dbReference type="ARBA" id="ARBA00022692"/>
    </source>
</evidence>
<keyword evidence="6" id="KW-0653">Protein transport</keyword>
<keyword evidence="7 16" id="KW-1133">Transmembrane helix</keyword>
<accession>A0A5C7IBY3</accession>
<dbReference type="GO" id="GO:0046983">
    <property type="term" value="F:protein dimerization activity"/>
    <property type="evidence" value="ECO:0007669"/>
    <property type="project" value="UniProtKB-ARBA"/>
</dbReference>
<keyword evidence="8" id="KW-0811">Translocation</keyword>
<evidence type="ECO:0000313" key="19">
    <source>
        <dbReference type="Proteomes" id="UP000323000"/>
    </source>
</evidence>
<evidence type="ECO:0000256" key="13">
    <source>
        <dbReference type="ARBA" id="ARBA00023242"/>
    </source>
</evidence>
<dbReference type="FunFam" id="1.20.5.170:FF:000020">
    <property type="entry name" value="BZIP transcription factor"/>
    <property type="match status" value="1"/>
</dbReference>
<evidence type="ECO:0000256" key="12">
    <source>
        <dbReference type="ARBA" id="ARBA00023163"/>
    </source>
</evidence>
<dbReference type="InterPro" id="IPR004827">
    <property type="entry name" value="bZIP"/>
</dbReference>
<dbReference type="PRINTS" id="PR01506">
    <property type="entry name" value="TATBPROTEIN"/>
</dbReference>
<keyword evidence="9" id="KW-0805">Transcription regulation</keyword>
<dbReference type="GO" id="GO:0005634">
    <property type="term" value="C:nucleus"/>
    <property type="evidence" value="ECO:0007669"/>
    <property type="project" value="UniProtKB-SubCell"/>
</dbReference>
<comment type="subcellular location">
    <subcellularLocation>
        <location evidence="2">Membrane</location>
        <topology evidence="2">Single-pass membrane protein</topology>
    </subcellularLocation>
    <subcellularLocation>
        <location evidence="1">Nucleus</location>
    </subcellularLocation>
</comment>
<dbReference type="NCBIfam" id="TIGR01411">
    <property type="entry name" value="tatAE"/>
    <property type="match status" value="1"/>
</dbReference>
<dbReference type="OrthoDB" id="1923722at2759"/>
<comment type="caution">
    <text evidence="18">The sequence shown here is derived from an EMBL/GenBank/DDBJ whole genome shotgun (WGS) entry which is preliminary data.</text>
</comment>
<protein>
    <recommendedName>
        <fullName evidence="17">BZIP domain-containing protein</fullName>
    </recommendedName>
</protein>
<keyword evidence="10" id="KW-0238">DNA-binding</keyword>
<evidence type="ECO:0000259" key="17">
    <source>
        <dbReference type="PROSITE" id="PS50217"/>
    </source>
</evidence>
<keyword evidence="14" id="KW-0175">Coiled coil</keyword>
<dbReference type="Gene3D" id="1.20.5.3310">
    <property type="match status" value="1"/>
</dbReference>
<reference evidence="19" key="1">
    <citation type="journal article" date="2019" name="Gigascience">
        <title>De novo genome assembly of the endangered Acer yangbiense, a plant species with extremely small populations endemic to Yunnan Province, China.</title>
        <authorList>
            <person name="Yang J."/>
            <person name="Wariss H.M."/>
            <person name="Tao L."/>
            <person name="Zhang R."/>
            <person name="Yun Q."/>
            <person name="Hollingsworth P."/>
            <person name="Dao Z."/>
            <person name="Luo G."/>
            <person name="Guo H."/>
            <person name="Ma Y."/>
            <person name="Sun W."/>
        </authorList>
    </citation>
    <scope>NUCLEOTIDE SEQUENCE [LARGE SCALE GENOMIC DNA]</scope>
    <source>
        <strain evidence="19">cv. Malutang</strain>
    </source>
</reference>
<dbReference type="AlphaFoldDB" id="A0A5C7IBY3"/>
<feature type="domain" description="BZIP" evidence="17">
    <location>
        <begin position="118"/>
        <end position="166"/>
    </location>
</feature>
<evidence type="ECO:0000256" key="15">
    <source>
        <dbReference type="SAM" id="MobiDB-lite"/>
    </source>
</evidence>
<comment type="similarity">
    <text evidence="3">Belongs to the bZIP family.</text>
</comment>
<dbReference type="InterPro" id="IPR003369">
    <property type="entry name" value="TatA/B/E"/>
</dbReference>
<keyword evidence="19" id="KW-1185">Reference proteome</keyword>
<evidence type="ECO:0000256" key="14">
    <source>
        <dbReference type="SAM" id="Coils"/>
    </source>
</evidence>
<dbReference type="GO" id="GO:0016020">
    <property type="term" value="C:membrane"/>
    <property type="evidence" value="ECO:0007669"/>
    <property type="project" value="UniProtKB-SubCell"/>
</dbReference>
<dbReference type="Proteomes" id="UP000323000">
    <property type="component" value="Chromosome 3"/>
</dbReference>
<evidence type="ECO:0000256" key="8">
    <source>
        <dbReference type="ARBA" id="ARBA00023010"/>
    </source>
</evidence>
<dbReference type="PANTHER" id="PTHR46408">
    <property type="entry name" value="BASIC LEUCINE ZIPPER 63"/>
    <property type="match status" value="1"/>
</dbReference>
<dbReference type="InterPro" id="IPR020983">
    <property type="entry name" value="Basic_leucine-zipper_C"/>
</dbReference>
<evidence type="ECO:0000256" key="9">
    <source>
        <dbReference type="ARBA" id="ARBA00023015"/>
    </source>
</evidence>
<feature type="coiled-coil region" evidence="14">
    <location>
        <begin position="130"/>
        <end position="157"/>
    </location>
</feature>
<keyword evidence="12" id="KW-0804">Transcription</keyword>
<dbReference type="GO" id="GO:0003677">
    <property type="term" value="F:DNA binding"/>
    <property type="evidence" value="ECO:0007669"/>
    <property type="project" value="UniProtKB-KW"/>
</dbReference>
<dbReference type="PANTHER" id="PTHR46408:SF10">
    <property type="entry name" value="BASIC LEUCINE ZIPPER 63"/>
    <property type="match status" value="1"/>
</dbReference>
<evidence type="ECO:0000256" key="1">
    <source>
        <dbReference type="ARBA" id="ARBA00004123"/>
    </source>
</evidence>
<sequence length="284" mass="30671">MKITSSLALSVSSPSLSRPPPPSSLPFSSSHSTFFTTSSISLHNNFKASSLVLGRPRRRRTEKAKKGFSCNALFGLGVPELVVIAGVAALVFGPKKLPEVGKSIGKTVKSFQQTLFSRMLSNRESARHSRRRKQAHLTELETQVSQLRVENSSLLKRLTDISQKYNVAALDNRVKADVETLRAKVKMAEESVKRITGLNPMFPAAMPELSTMNLPSFSRSPPSDSSADDISSAENSQPNSEAAAVAGNKIGRSVSMQRVASLEHLQKQIRGGVSPSGPQSNVES</sequence>
<gene>
    <name evidence="18" type="ORF">EZV62_007221</name>
</gene>
<dbReference type="Pfam" id="PF00170">
    <property type="entry name" value="bZIP_1"/>
    <property type="match status" value="1"/>
</dbReference>
<dbReference type="GO" id="GO:0043953">
    <property type="term" value="P:protein transport by the Tat complex"/>
    <property type="evidence" value="ECO:0007669"/>
    <property type="project" value="InterPro"/>
</dbReference>
<dbReference type="Pfam" id="PF02416">
    <property type="entry name" value="TatA_B_E"/>
    <property type="match status" value="1"/>
</dbReference>
<proteinExistence type="inferred from homology"/>
<evidence type="ECO:0000256" key="10">
    <source>
        <dbReference type="ARBA" id="ARBA00023125"/>
    </source>
</evidence>
<evidence type="ECO:0000256" key="16">
    <source>
        <dbReference type="SAM" id="Phobius"/>
    </source>
</evidence>
<dbReference type="InterPro" id="IPR045314">
    <property type="entry name" value="bZIP_plant_GBF1"/>
</dbReference>
<evidence type="ECO:0000256" key="2">
    <source>
        <dbReference type="ARBA" id="ARBA00004167"/>
    </source>
</evidence>
<feature type="region of interest" description="Disordered" evidence="15">
    <location>
        <begin position="212"/>
        <end position="249"/>
    </location>
</feature>
<evidence type="ECO:0000256" key="11">
    <source>
        <dbReference type="ARBA" id="ARBA00023136"/>
    </source>
</evidence>
<keyword evidence="5 16" id="KW-0812">Transmembrane</keyword>
<feature type="transmembrane region" description="Helical" evidence="16">
    <location>
        <begin position="73"/>
        <end position="93"/>
    </location>
</feature>
<dbReference type="SUPFAM" id="SSF57959">
    <property type="entry name" value="Leucine zipper domain"/>
    <property type="match status" value="1"/>
</dbReference>
<keyword evidence="4" id="KW-0813">Transport</keyword>
<feature type="compositionally biased region" description="Low complexity" evidence="15">
    <location>
        <begin position="1"/>
        <end position="16"/>
    </location>
</feature>
<feature type="region of interest" description="Disordered" evidence="15">
    <location>
        <begin position="1"/>
        <end position="28"/>
    </location>
</feature>
<dbReference type="InterPro" id="IPR006312">
    <property type="entry name" value="TatA/E"/>
</dbReference>
<evidence type="ECO:0000313" key="18">
    <source>
        <dbReference type="EMBL" id="TXG65946.1"/>
    </source>
</evidence>
<evidence type="ECO:0000256" key="6">
    <source>
        <dbReference type="ARBA" id="ARBA00022927"/>
    </source>
</evidence>
<keyword evidence="13" id="KW-0539">Nucleus</keyword>
<dbReference type="SMART" id="SM00338">
    <property type="entry name" value="BRLZ"/>
    <property type="match status" value="1"/>
</dbReference>
<dbReference type="Pfam" id="PF12498">
    <property type="entry name" value="bZIP_C"/>
    <property type="match status" value="1"/>
</dbReference>
<evidence type="ECO:0000256" key="3">
    <source>
        <dbReference type="ARBA" id="ARBA00007163"/>
    </source>
</evidence>
<dbReference type="PROSITE" id="PS50217">
    <property type="entry name" value="BZIP"/>
    <property type="match status" value="1"/>
</dbReference>
<keyword evidence="11 16" id="KW-0472">Membrane</keyword>
<dbReference type="GO" id="GO:0003700">
    <property type="term" value="F:DNA-binding transcription factor activity"/>
    <property type="evidence" value="ECO:0007669"/>
    <property type="project" value="InterPro"/>
</dbReference>
<dbReference type="InterPro" id="IPR046347">
    <property type="entry name" value="bZIP_sf"/>
</dbReference>